<evidence type="ECO:0000256" key="1">
    <source>
        <dbReference type="ARBA" id="ARBA00004240"/>
    </source>
</evidence>
<dbReference type="Gene3D" id="3.40.50.2000">
    <property type="entry name" value="Glycogen Phosphorylase B"/>
    <property type="match status" value="1"/>
</dbReference>
<keyword evidence="3" id="KW-0328">Glycosyltransferase</keyword>
<evidence type="ECO:0000256" key="5">
    <source>
        <dbReference type="ARBA" id="ARBA00022824"/>
    </source>
</evidence>
<dbReference type="SUPFAM" id="SSF53756">
    <property type="entry name" value="UDP-Glycosyltransferase/glycogen phosphorylase"/>
    <property type="match status" value="1"/>
</dbReference>
<dbReference type="InterPro" id="IPR007235">
    <property type="entry name" value="Glyco_trans_28_C"/>
</dbReference>
<gene>
    <name evidence="7" type="ORF">GCM10007414_27150</name>
</gene>
<evidence type="ECO:0000256" key="2">
    <source>
        <dbReference type="ARBA" id="ARBA00006962"/>
    </source>
</evidence>
<keyword evidence="8" id="KW-1185">Reference proteome</keyword>
<comment type="subcellular location">
    <subcellularLocation>
        <location evidence="1">Endoplasmic reticulum</location>
    </subcellularLocation>
</comment>
<keyword evidence="5" id="KW-0256">Endoplasmic reticulum</keyword>
<protein>
    <recommendedName>
        <fullName evidence="6">Glycosyl transferase family 28 C-terminal domain-containing protein</fullName>
    </recommendedName>
</protein>
<evidence type="ECO:0000256" key="3">
    <source>
        <dbReference type="ARBA" id="ARBA00022676"/>
    </source>
</evidence>
<dbReference type="Proteomes" id="UP000651977">
    <property type="component" value="Unassembled WGS sequence"/>
</dbReference>
<dbReference type="RefSeq" id="WP_055733798.1">
    <property type="nucleotide sequence ID" value="NZ_BMDY01000016.1"/>
</dbReference>
<proteinExistence type="inferred from homology"/>
<dbReference type="PANTHER" id="PTHR12867">
    <property type="entry name" value="GLYCOSYL TRANSFERASE-RELATED"/>
    <property type="match status" value="1"/>
</dbReference>
<feature type="domain" description="Glycosyl transferase family 28 C-terminal" evidence="6">
    <location>
        <begin position="7"/>
        <end position="153"/>
    </location>
</feature>
<reference evidence="8" key="1">
    <citation type="journal article" date="2019" name="Int. J. Syst. Evol. Microbiol.">
        <title>The Global Catalogue of Microorganisms (GCM) 10K type strain sequencing project: providing services to taxonomists for standard genome sequencing and annotation.</title>
        <authorList>
            <consortium name="The Broad Institute Genomics Platform"/>
            <consortium name="The Broad Institute Genome Sequencing Center for Infectious Disease"/>
            <person name="Wu L."/>
            <person name="Ma J."/>
        </authorList>
    </citation>
    <scope>NUCLEOTIDE SEQUENCE [LARGE SCALE GENOMIC DNA]</scope>
    <source>
        <strain evidence="8">CGMCC 1.10131</strain>
    </source>
</reference>
<evidence type="ECO:0000313" key="8">
    <source>
        <dbReference type="Proteomes" id="UP000651977"/>
    </source>
</evidence>
<organism evidence="7 8">
    <name type="scientific">Agarivorans gilvus</name>
    <dbReference type="NCBI Taxonomy" id="680279"/>
    <lineage>
        <taxon>Bacteria</taxon>
        <taxon>Pseudomonadati</taxon>
        <taxon>Pseudomonadota</taxon>
        <taxon>Gammaproteobacteria</taxon>
        <taxon>Alteromonadales</taxon>
        <taxon>Alteromonadaceae</taxon>
        <taxon>Agarivorans</taxon>
    </lineage>
</organism>
<sequence length="164" mass="18683">MMNKSYVFVTTGTQLPFDRLAKAMDEWAKKNSDNTEVFAQLGEGEYQAKHFDFKLFLSPNEYKQKVEQASLLVAHAGMGSILTAQEFQKPLIIMPRLFAKGEHRNDHQLATAKQFASYPGVYIAENDQQLFELLDNRDQLIPASEQESNDRKSLINFVSEFVAS</sequence>
<evidence type="ECO:0000313" key="7">
    <source>
        <dbReference type="EMBL" id="GGB12296.1"/>
    </source>
</evidence>
<name>A0ABQ1I3C3_9ALTE</name>
<accession>A0ABQ1I3C3</accession>
<comment type="caution">
    <text evidence="7">The sequence shown here is derived from an EMBL/GenBank/DDBJ whole genome shotgun (WGS) entry which is preliminary data.</text>
</comment>
<evidence type="ECO:0000256" key="4">
    <source>
        <dbReference type="ARBA" id="ARBA00022679"/>
    </source>
</evidence>
<evidence type="ECO:0000259" key="6">
    <source>
        <dbReference type="Pfam" id="PF04101"/>
    </source>
</evidence>
<dbReference type="Pfam" id="PF04101">
    <property type="entry name" value="Glyco_tran_28_C"/>
    <property type="match status" value="1"/>
</dbReference>
<dbReference type="EMBL" id="BMDY01000016">
    <property type="protein sequence ID" value="GGB12296.1"/>
    <property type="molecule type" value="Genomic_DNA"/>
</dbReference>
<dbReference type="PANTHER" id="PTHR12867:SF6">
    <property type="entry name" value="N-ACETYLGLUCOSAMINYLDIPHOSPHODOLICHOL N-ACETYLGLUCOSAMINYLTRANSFERASE"/>
    <property type="match status" value="1"/>
</dbReference>
<comment type="similarity">
    <text evidence="2">Belongs to the glycosyltransferase 28 family.</text>
</comment>
<dbReference type="InterPro" id="IPR039042">
    <property type="entry name" value="Alg13-like"/>
</dbReference>
<keyword evidence="4" id="KW-0808">Transferase</keyword>